<organism evidence="1 2">
    <name type="scientific">Idiomarina aquatica</name>
    <dbReference type="NCBI Taxonomy" id="1327752"/>
    <lineage>
        <taxon>Bacteria</taxon>
        <taxon>Pseudomonadati</taxon>
        <taxon>Pseudomonadota</taxon>
        <taxon>Gammaproteobacteria</taxon>
        <taxon>Alteromonadales</taxon>
        <taxon>Idiomarinaceae</taxon>
        <taxon>Idiomarina</taxon>
    </lineage>
</organism>
<sequence>MTRMSRQRGFVLISLTLFSLLLAAQWLHIAMQQRQLQWLALMNFTDEIVDRRHLIRALALQLERMPNAQELELSQQASGIVWSFVIDDTTAASLRWRLFIPRRAWAERIVGRSGGEIDGSFWVSTETSPIT</sequence>
<dbReference type="Proteomes" id="UP000295531">
    <property type="component" value="Unassembled WGS sequence"/>
</dbReference>
<name>A0A4R6PQ58_9GAMM</name>
<dbReference type="EMBL" id="SNXI01000004">
    <property type="protein sequence ID" value="TDP39079.1"/>
    <property type="molecule type" value="Genomic_DNA"/>
</dbReference>
<comment type="caution">
    <text evidence="1">The sequence shown here is derived from an EMBL/GenBank/DDBJ whole genome shotgun (WGS) entry which is preliminary data.</text>
</comment>
<proteinExistence type="predicted"/>
<protein>
    <submittedName>
        <fullName evidence="1">Uncharacterized protein</fullName>
    </submittedName>
</protein>
<reference evidence="1 2" key="1">
    <citation type="submission" date="2019-03" db="EMBL/GenBank/DDBJ databases">
        <title>Freshwater and sediment microbial communities from various areas in North America, analyzing microbe dynamics in response to fracking.</title>
        <authorList>
            <person name="Lamendella R."/>
        </authorList>
    </citation>
    <scope>NUCLEOTIDE SEQUENCE [LARGE SCALE GENOMIC DNA]</scope>
    <source>
        <strain evidence="1 2">18_TX</strain>
    </source>
</reference>
<keyword evidence="2" id="KW-1185">Reference proteome</keyword>
<dbReference type="AlphaFoldDB" id="A0A4R6PQ58"/>
<accession>A0A4R6PQ58</accession>
<evidence type="ECO:0000313" key="1">
    <source>
        <dbReference type="EMBL" id="TDP39079.1"/>
    </source>
</evidence>
<evidence type="ECO:0000313" key="2">
    <source>
        <dbReference type="Proteomes" id="UP000295531"/>
    </source>
</evidence>
<gene>
    <name evidence="1" type="ORF">DEU29_104191</name>
</gene>